<reference evidence="2 3" key="1">
    <citation type="submission" date="2014-12" db="EMBL/GenBank/DDBJ databases">
        <title>Genome sequence of Flavobacterium anhuiense RCM74.</title>
        <authorList>
            <person name="Kim J.F."/>
            <person name="Song J.Y."/>
            <person name="Kwak M.-J."/>
            <person name="Lee S.-W."/>
        </authorList>
    </citation>
    <scope>NUCLEOTIDE SEQUENCE [LARGE SCALE GENOMIC DNA]</scope>
    <source>
        <strain evidence="2 3">RCM74</strain>
    </source>
</reference>
<dbReference type="Pfam" id="PF14587">
    <property type="entry name" value="Glyco_hydr_30_2"/>
    <property type="match status" value="1"/>
</dbReference>
<dbReference type="SUPFAM" id="SSF51011">
    <property type="entry name" value="Glycosyl hydrolase domain"/>
    <property type="match status" value="1"/>
</dbReference>
<dbReference type="AlphaFoldDB" id="A0A444VVE6"/>
<proteinExistence type="predicted"/>
<dbReference type="EMBL" id="JUIV01000014">
    <property type="protein sequence ID" value="RYJ37627.1"/>
    <property type="molecule type" value="Genomic_DNA"/>
</dbReference>
<comment type="caution">
    <text evidence="2">The sequence shown here is derived from an EMBL/GenBank/DDBJ whole genome shotgun (WGS) entry which is preliminary data.</text>
</comment>
<evidence type="ECO:0000259" key="1">
    <source>
        <dbReference type="Pfam" id="PF14587"/>
    </source>
</evidence>
<dbReference type="PANTHER" id="PTHR42767">
    <property type="entry name" value="ENDO-BETA-1,6-GALACTANASE"/>
    <property type="match status" value="1"/>
</dbReference>
<dbReference type="InterPro" id="IPR039514">
    <property type="entry name" value="6GAL-like"/>
</dbReference>
<dbReference type="SUPFAM" id="SSF51445">
    <property type="entry name" value="(Trans)glycosidases"/>
    <property type="match status" value="1"/>
</dbReference>
<dbReference type="InterPro" id="IPR017853">
    <property type="entry name" value="GH"/>
</dbReference>
<dbReference type="Gene3D" id="2.60.40.1180">
    <property type="entry name" value="Golgi alpha-mannosidase II"/>
    <property type="match status" value="1"/>
</dbReference>
<name>A0A444VVE6_9FLAO</name>
<protein>
    <submittedName>
        <fullName evidence="2">O-glycosyl hydrolase-like protein</fullName>
    </submittedName>
</protein>
<evidence type="ECO:0000313" key="3">
    <source>
        <dbReference type="Proteomes" id="UP000290433"/>
    </source>
</evidence>
<dbReference type="InterPro" id="IPR039743">
    <property type="entry name" value="6GAL/EXGAL"/>
</dbReference>
<dbReference type="PANTHER" id="PTHR42767:SF1">
    <property type="entry name" value="ENDO-BETA-1,6-GALACTANASE-LIKE DOMAIN-CONTAINING PROTEIN"/>
    <property type="match status" value="1"/>
</dbReference>
<accession>A0A444VVE6</accession>
<dbReference type="Proteomes" id="UP000290433">
    <property type="component" value="Unassembled WGS sequence"/>
</dbReference>
<gene>
    <name evidence="2" type="ORF">NU08_3401</name>
</gene>
<evidence type="ECO:0000313" key="2">
    <source>
        <dbReference type="EMBL" id="RYJ37627.1"/>
    </source>
</evidence>
<sequence length="557" mass="60423">MVMSLNKILDTNMKFNNQNKVSLLCAGLLFASSLFVSCDSEKSENSGSENAVTELNVSLDMNLQTMESFGASDAWQCNFIGKNWPTDKKNKIADLLFSQSVDADGNPKGIGLSLWRFNLGTGSAEQGEASDITDEWRRTECFTADGVSYNMSKQAGQVWFMKAAKERGVDKLLAFANSAPVYLTQNGKAHATIKEFYNLKEGKMPDLADFWATSLDKLKTEHGLTIDYVSPFNEPQYEWDGSGQEGSPATNANIYSFVNILSPKLQSKGLDAKIVVGEAGSYESLYKTVSGKESRSNQIDYFFAANSSKKITGLSNVEKTISGHSYWQAWPLSTLISSRQDAASRIQSVGGVSLWSSEYCVLESPGTAELPGGAGAGRDLGMSLALWTARIISADIAIGGVTSWQWWTAISRGDYKDGLIHVDDGASNGAGNADYCKNDGYIRDSKTLWALGNFSFFVKPGMVRVQIPSVDNSTALNDIMVTAYKDAANKKLVIVAVNMSKSVKKYNLKLSGGTVTDNKLTPYTTSETMSLKKGAAVDAASLEIPARSVVTYVGTYK</sequence>
<dbReference type="InterPro" id="IPR013780">
    <property type="entry name" value="Glyco_hydro_b"/>
</dbReference>
<keyword evidence="2" id="KW-0378">Hydrolase</keyword>
<dbReference type="Gene3D" id="3.20.20.80">
    <property type="entry name" value="Glycosidases"/>
    <property type="match status" value="1"/>
</dbReference>
<dbReference type="GO" id="GO:0004553">
    <property type="term" value="F:hydrolase activity, hydrolyzing O-glycosyl compounds"/>
    <property type="evidence" value="ECO:0007669"/>
    <property type="project" value="InterPro"/>
</dbReference>
<feature type="domain" description="Endo-beta-1,6-galactanase-like" evidence="1">
    <location>
        <begin position="55"/>
        <end position="420"/>
    </location>
</feature>
<organism evidence="2 3">
    <name type="scientific">Flavobacterium anhuiense</name>
    <dbReference type="NCBI Taxonomy" id="459526"/>
    <lineage>
        <taxon>Bacteria</taxon>
        <taxon>Pseudomonadati</taxon>
        <taxon>Bacteroidota</taxon>
        <taxon>Flavobacteriia</taxon>
        <taxon>Flavobacteriales</taxon>
        <taxon>Flavobacteriaceae</taxon>
        <taxon>Flavobacterium</taxon>
    </lineage>
</organism>